<dbReference type="Pfam" id="PF11034">
    <property type="entry name" value="Grg1"/>
    <property type="match status" value="1"/>
</dbReference>
<dbReference type="KEGG" id="dfc:DFI_14105"/>
<organism evidence="1 2">
    <name type="scientific">Deinococcus ficus</name>
    <dbReference type="NCBI Taxonomy" id="317577"/>
    <lineage>
        <taxon>Bacteria</taxon>
        <taxon>Thermotogati</taxon>
        <taxon>Deinococcota</taxon>
        <taxon>Deinococci</taxon>
        <taxon>Deinococcales</taxon>
        <taxon>Deinococcaceae</taxon>
        <taxon>Deinococcus</taxon>
    </lineage>
</organism>
<dbReference type="AlphaFoldDB" id="A0A221T0C4"/>
<protein>
    <submittedName>
        <fullName evidence="1">Uncharacterized protein</fullName>
    </submittedName>
</protein>
<gene>
    <name evidence="1" type="ORF">DFI_14105</name>
</gene>
<dbReference type="RefSeq" id="WP_022802352.1">
    <property type="nucleotide sequence ID" value="NZ_ATTJ01000002.1"/>
</dbReference>
<dbReference type="Proteomes" id="UP000259030">
    <property type="component" value="Plasmid pDFI1"/>
</dbReference>
<geneLocation type="plasmid" evidence="2">
    <name>pdfi1</name>
</geneLocation>
<accession>A0A221T0C4</accession>
<dbReference type="InterPro" id="IPR020100">
    <property type="entry name" value="Glc-repressible_Grg1"/>
</dbReference>
<proteinExistence type="predicted"/>
<reference evidence="1 2" key="1">
    <citation type="submission" date="2017-05" db="EMBL/GenBank/DDBJ databases">
        <title>The complete genome sequence of Deinococcus ficus isolated from the rhizosphere of the Ficus religiosa L. in Taiwan.</title>
        <authorList>
            <person name="Wu K.-M."/>
            <person name="Liao T.-L."/>
            <person name="Liu Y.-M."/>
            <person name="Young C.-C."/>
            <person name="Tsai S.-F."/>
        </authorList>
    </citation>
    <scope>NUCLEOTIDE SEQUENCE [LARGE SCALE GENOMIC DNA]</scope>
    <source>
        <strain evidence="1 2">CC-FR2-10</strain>
        <plasmid evidence="2">pdfi1</plasmid>
    </source>
</reference>
<keyword evidence="1" id="KW-0614">Plasmid</keyword>
<name>A0A221T0C4_9DEIO</name>
<evidence type="ECO:0000313" key="2">
    <source>
        <dbReference type="Proteomes" id="UP000259030"/>
    </source>
</evidence>
<dbReference type="OrthoDB" id="71559at2"/>
<evidence type="ECO:0000313" key="1">
    <source>
        <dbReference type="EMBL" id="ASN82321.1"/>
    </source>
</evidence>
<sequence>MSDKSVGERLGAAVDAVKEKVNQGADRTRAEAHEFNAETASNPVDRVMEEGKAAVDHAKADLHGARADQQADKASE</sequence>
<dbReference type="STRING" id="317577.GCA_000419625_02847"/>
<keyword evidence="2" id="KW-1185">Reference proteome</keyword>
<dbReference type="EMBL" id="CP021082">
    <property type="protein sequence ID" value="ASN82321.1"/>
    <property type="molecule type" value="Genomic_DNA"/>
</dbReference>